<accession>A0A4C1ZL43</accession>
<dbReference type="Proteomes" id="UP000299102">
    <property type="component" value="Unassembled WGS sequence"/>
</dbReference>
<organism evidence="2 3">
    <name type="scientific">Eumeta variegata</name>
    <name type="common">Bagworm moth</name>
    <name type="synonym">Eumeta japonica</name>
    <dbReference type="NCBI Taxonomy" id="151549"/>
    <lineage>
        <taxon>Eukaryota</taxon>
        <taxon>Metazoa</taxon>
        <taxon>Ecdysozoa</taxon>
        <taxon>Arthropoda</taxon>
        <taxon>Hexapoda</taxon>
        <taxon>Insecta</taxon>
        <taxon>Pterygota</taxon>
        <taxon>Neoptera</taxon>
        <taxon>Endopterygota</taxon>
        <taxon>Lepidoptera</taxon>
        <taxon>Glossata</taxon>
        <taxon>Ditrysia</taxon>
        <taxon>Tineoidea</taxon>
        <taxon>Psychidae</taxon>
        <taxon>Oiketicinae</taxon>
        <taxon>Eumeta</taxon>
    </lineage>
</organism>
<feature type="compositionally biased region" description="Gly residues" evidence="1">
    <location>
        <begin position="98"/>
        <end position="115"/>
    </location>
</feature>
<feature type="region of interest" description="Disordered" evidence="1">
    <location>
        <begin position="79"/>
        <end position="115"/>
    </location>
</feature>
<comment type="caution">
    <text evidence="2">The sequence shown here is derived from an EMBL/GenBank/DDBJ whole genome shotgun (WGS) entry which is preliminary data.</text>
</comment>
<dbReference type="EMBL" id="BGZK01001901">
    <property type="protein sequence ID" value="GBP88032.1"/>
    <property type="molecule type" value="Genomic_DNA"/>
</dbReference>
<evidence type="ECO:0000313" key="3">
    <source>
        <dbReference type="Proteomes" id="UP000299102"/>
    </source>
</evidence>
<protein>
    <submittedName>
        <fullName evidence="2">Uncharacterized protein</fullName>
    </submittedName>
</protein>
<evidence type="ECO:0000313" key="2">
    <source>
        <dbReference type="EMBL" id="GBP88032.1"/>
    </source>
</evidence>
<gene>
    <name evidence="2" type="ORF">EVAR_61867_1</name>
</gene>
<name>A0A4C1ZL43_EUMVA</name>
<keyword evidence="3" id="KW-1185">Reference proteome</keyword>
<dbReference type="AlphaFoldDB" id="A0A4C1ZL43"/>
<sequence length="216" mass="23604">MAARARRIRTFRNSAFECGSPAQSRVALSPANIVIGALSGRSARTDLRRRGLTADLMKHGPSSDFGSLRARRRRPLRFESDSRSRVGRVSRARCTGTSAGGRRGPAGGLAAGGADAGGGLHKSRTTCLYIIGSFRRTAVRLSRRRAGCRNVEPHCRSVMGRVHLRTTPMSPDTARICCSIIIMEFQMSTIRLDHQTLKANYGRSAFEEKSIKPNYG</sequence>
<proteinExistence type="predicted"/>
<reference evidence="2 3" key="1">
    <citation type="journal article" date="2019" name="Commun. Biol.">
        <title>The bagworm genome reveals a unique fibroin gene that provides high tensile strength.</title>
        <authorList>
            <person name="Kono N."/>
            <person name="Nakamura H."/>
            <person name="Ohtoshi R."/>
            <person name="Tomita M."/>
            <person name="Numata K."/>
            <person name="Arakawa K."/>
        </authorList>
    </citation>
    <scope>NUCLEOTIDE SEQUENCE [LARGE SCALE GENOMIC DNA]</scope>
</reference>
<evidence type="ECO:0000256" key="1">
    <source>
        <dbReference type="SAM" id="MobiDB-lite"/>
    </source>
</evidence>